<feature type="domain" description="CCHC-type" evidence="2">
    <location>
        <begin position="103"/>
        <end position="117"/>
    </location>
</feature>
<keyword evidence="1" id="KW-0863">Zinc-finger</keyword>
<dbReference type="SUPFAM" id="SSF57756">
    <property type="entry name" value="Retrovirus zinc finger-like domains"/>
    <property type="match status" value="1"/>
</dbReference>
<comment type="caution">
    <text evidence="3">The sequence shown here is derived from an EMBL/GenBank/DDBJ whole genome shotgun (WGS) entry which is preliminary data.</text>
</comment>
<name>A0A2P4YTA6_9STRA</name>
<dbReference type="GO" id="GO:0003676">
    <property type="term" value="F:nucleic acid binding"/>
    <property type="evidence" value="ECO:0007669"/>
    <property type="project" value="InterPro"/>
</dbReference>
<dbReference type="InterPro" id="IPR001878">
    <property type="entry name" value="Znf_CCHC"/>
</dbReference>
<sequence>MQREDPALWFVAIKQYYAFVTECDRSETVRTWTTFKILVQYQVPISPLELRFYFQQGLRMEIGKQLREHHPPNLDETIQLALRFDHGLYKQQQSSDWEKTATCYRCKVMGHIVPNCPTLKP</sequence>
<organism evidence="3 4">
    <name type="scientific">Phytophthora palmivora</name>
    <dbReference type="NCBI Taxonomy" id="4796"/>
    <lineage>
        <taxon>Eukaryota</taxon>
        <taxon>Sar</taxon>
        <taxon>Stramenopiles</taxon>
        <taxon>Oomycota</taxon>
        <taxon>Peronosporomycetes</taxon>
        <taxon>Peronosporales</taxon>
        <taxon>Peronosporaceae</taxon>
        <taxon>Phytophthora</taxon>
    </lineage>
</organism>
<dbReference type="Gene3D" id="4.10.60.10">
    <property type="entry name" value="Zinc finger, CCHC-type"/>
    <property type="match status" value="1"/>
</dbReference>
<dbReference type="InterPro" id="IPR036875">
    <property type="entry name" value="Znf_CCHC_sf"/>
</dbReference>
<dbReference type="SMART" id="SM00343">
    <property type="entry name" value="ZnF_C2HC"/>
    <property type="match status" value="1"/>
</dbReference>
<keyword evidence="4" id="KW-1185">Reference proteome</keyword>
<dbReference type="EMBL" id="NCKW01000191">
    <property type="protein sequence ID" value="POM81032.1"/>
    <property type="molecule type" value="Genomic_DNA"/>
</dbReference>
<reference evidence="3 4" key="1">
    <citation type="journal article" date="2017" name="Genome Biol. Evol.">
        <title>Phytophthora megakarya and P. palmivora, closely related causal agents of cacao black pod rot, underwent increases in genome sizes and gene numbers by different mechanisms.</title>
        <authorList>
            <person name="Ali S.S."/>
            <person name="Shao J."/>
            <person name="Lary D.J."/>
            <person name="Kronmiller B."/>
            <person name="Shen D."/>
            <person name="Strem M.D."/>
            <person name="Amoako-Attah I."/>
            <person name="Akrofi A.Y."/>
            <person name="Begoude B.A."/>
            <person name="Ten Hoopen G.M."/>
            <person name="Coulibaly K."/>
            <person name="Kebe B.I."/>
            <person name="Melnick R.L."/>
            <person name="Guiltinan M.J."/>
            <person name="Tyler B.M."/>
            <person name="Meinhardt L.W."/>
            <person name="Bailey B.A."/>
        </authorList>
    </citation>
    <scope>NUCLEOTIDE SEQUENCE [LARGE SCALE GENOMIC DNA]</scope>
    <source>
        <strain evidence="4">sbr112.9</strain>
    </source>
</reference>
<evidence type="ECO:0000313" key="4">
    <source>
        <dbReference type="Proteomes" id="UP000237271"/>
    </source>
</evidence>
<keyword evidence="1" id="KW-0479">Metal-binding</keyword>
<evidence type="ECO:0000259" key="2">
    <source>
        <dbReference type="PROSITE" id="PS50158"/>
    </source>
</evidence>
<protein>
    <recommendedName>
        <fullName evidence="2">CCHC-type domain-containing protein</fullName>
    </recommendedName>
</protein>
<keyword evidence="1" id="KW-0862">Zinc</keyword>
<proteinExistence type="predicted"/>
<dbReference type="PROSITE" id="PS50158">
    <property type="entry name" value="ZF_CCHC"/>
    <property type="match status" value="1"/>
</dbReference>
<dbReference type="OrthoDB" id="106809at2759"/>
<evidence type="ECO:0000256" key="1">
    <source>
        <dbReference type="PROSITE-ProRule" id="PRU00047"/>
    </source>
</evidence>
<dbReference type="Pfam" id="PF00098">
    <property type="entry name" value="zf-CCHC"/>
    <property type="match status" value="1"/>
</dbReference>
<dbReference type="AlphaFoldDB" id="A0A2P4YTA6"/>
<dbReference type="GO" id="GO:0008270">
    <property type="term" value="F:zinc ion binding"/>
    <property type="evidence" value="ECO:0007669"/>
    <property type="project" value="UniProtKB-KW"/>
</dbReference>
<evidence type="ECO:0000313" key="3">
    <source>
        <dbReference type="EMBL" id="POM81032.1"/>
    </source>
</evidence>
<dbReference type="Proteomes" id="UP000237271">
    <property type="component" value="Unassembled WGS sequence"/>
</dbReference>
<accession>A0A2P4YTA6</accession>
<gene>
    <name evidence="3" type="ORF">PHPALM_1060</name>
</gene>